<feature type="transmembrane region" description="Helical" evidence="10">
    <location>
        <begin position="169"/>
        <end position="190"/>
    </location>
</feature>
<feature type="transmembrane region" description="Helical" evidence="10">
    <location>
        <begin position="139"/>
        <end position="163"/>
    </location>
</feature>
<feature type="domain" description="Major facilitator superfamily (MFS) profile" evidence="11">
    <location>
        <begin position="14"/>
        <end position="460"/>
    </location>
</feature>
<dbReference type="InterPro" id="IPR020846">
    <property type="entry name" value="MFS_dom"/>
</dbReference>
<dbReference type="InterPro" id="IPR004638">
    <property type="entry name" value="EmrB-like"/>
</dbReference>
<evidence type="ECO:0000256" key="9">
    <source>
        <dbReference type="SAM" id="MobiDB-lite"/>
    </source>
</evidence>
<accession>A0AA90GZZ4</accession>
<dbReference type="CDD" id="cd17321">
    <property type="entry name" value="MFS_MMR_MDR_like"/>
    <property type="match status" value="1"/>
</dbReference>
<dbReference type="Gene3D" id="1.20.1720.10">
    <property type="entry name" value="Multidrug resistance protein D"/>
    <property type="match status" value="1"/>
</dbReference>
<feature type="transmembrane region" description="Helical" evidence="10">
    <location>
        <begin position="436"/>
        <end position="456"/>
    </location>
</feature>
<keyword evidence="6 10" id="KW-1133">Transmembrane helix</keyword>
<dbReference type="NCBIfam" id="TIGR00711">
    <property type="entry name" value="efflux_EmrB"/>
    <property type="match status" value="1"/>
</dbReference>
<evidence type="ECO:0000313" key="12">
    <source>
        <dbReference type="EMBL" id="MDI5968359.1"/>
    </source>
</evidence>
<feature type="transmembrane region" description="Helical" evidence="10">
    <location>
        <begin position="405"/>
        <end position="424"/>
    </location>
</feature>
<dbReference type="AlphaFoldDB" id="A0AA90GZZ4"/>
<dbReference type="GO" id="GO:0022857">
    <property type="term" value="F:transmembrane transporter activity"/>
    <property type="evidence" value="ECO:0007669"/>
    <property type="project" value="InterPro"/>
</dbReference>
<dbReference type="EMBL" id="JABXJJ020000003">
    <property type="protein sequence ID" value="MDI5968359.1"/>
    <property type="molecule type" value="Genomic_DNA"/>
</dbReference>
<feature type="transmembrane region" description="Helical" evidence="10">
    <location>
        <begin position="202"/>
        <end position="223"/>
    </location>
</feature>
<dbReference type="PANTHER" id="PTHR42718">
    <property type="entry name" value="MAJOR FACILITATOR SUPERFAMILY MULTIDRUG TRANSPORTER MFSC"/>
    <property type="match status" value="1"/>
</dbReference>
<proteinExistence type="inferred from homology"/>
<evidence type="ECO:0000256" key="4">
    <source>
        <dbReference type="ARBA" id="ARBA00022475"/>
    </source>
</evidence>
<feature type="transmembrane region" description="Helical" evidence="10">
    <location>
        <begin position="229"/>
        <end position="249"/>
    </location>
</feature>
<evidence type="ECO:0000256" key="5">
    <source>
        <dbReference type="ARBA" id="ARBA00022692"/>
    </source>
</evidence>
<feature type="transmembrane region" description="Helical" evidence="10">
    <location>
        <begin position="50"/>
        <end position="68"/>
    </location>
</feature>
<feature type="transmembrane region" description="Helical" evidence="10">
    <location>
        <begin position="333"/>
        <end position="354"/>
    </location>
</feature>
<dbReference type="RefSeq" id="WP_271318099.1">
    <property type="nucleotide sequence ID" value="NZ_JABXJJ020000003.1"/>
</dbReference>
<protein>
    <submittedName>
        <fullName evidence="12">MFS transporter</fullName>
    </submittedName>
</protein>
<dbReference type="PRINTS" id="PR01036">
    <property type="entry name" value="TCRTETB"/>
</dbReference>
<feature type="transmembrane region" description="Helical" evidence="10">
    <location>
        <begin position="300"/>
        <end position="321"/>
    </location>
</feature>
<comment type="subcellular location">
    <subcellularLocation>
        <location evidence="1">Cell membrane</location>
        <topology evidence="1">Multi-pass membrane protein</topology>
    </subcellularLocation>
</comment>
<gene>
    <name evidence="12" type="ORF">POF50_003170</name>
</gene>
<keyword evidence="5 10" id="KW-0812">Transmembrane</keyword>
<sequence length="520" mass="53223">MTTPDPARRRRVLVLAVCCLSLLITVLDTSAVNVALPAVQRDLHPAVSGLQWTVDGYTLAIAGFMLLAGSTADRIGRRRVFQAGLALFTAGSLACSLAPDLPWLVAFRVAQGLGASMLNPVALSIITHTFTDPRERARAIGVWGATVGLSLSLGPVVGGLLVGTAGWRAIFWINIPVGSAALVLSAVLVPESRSATARRRDPVGQALVVTVLVALICAIIEGAHRGYGSTPIIGLFILAGAAALALPCYERRRDQPLIDPAFFRSVPFTGAFVTAVTAFLALAGFLFLNTLYLQDVRGYSALHAGLLTVPMAAGTAVASPVSGRLTAAHGPRLPLVAAGGLVATGALILTTVTATTALPVLLIAYVLLGCGFGLVNTPITSMAVAGMPRARAGVSAAITTTARQIGNSLGVAVLGSIVTAHTHGPLRTGFTAAGHTAWWSLAGCGALIVLLGILTTTGRATAGAARIAARFPAEPATRSTPAAPVTPVTPLTPLTPLTPTTQPAPAAPMISPARRPSRRG</sequence>
<dbReference type="PANTHER" id="PTHR42718:SF9">
    <property type="entry name" value="MAJOR FACILITATOR SUPERFAMILY MULTIDRUG TRANSPORTER MFSC"/>
    <property type="match status" value="1"/>
</dbReference>
<dbReference type="GO" id="GO:0005886">
    <property type="term" value="C:plasma membrane"/>
    <property type="evidence" value="ECO:0007669"/>
    <property type="project" value="UniProtKB-SubCell"/>
</dbReference>
<evidence type="ECO:0000256" key="1">
    <source>
        <dbReference type="ARBA" id="ARBA00004651"/>
    </source>
</evidence>
<evidence type="ECO:0000256" key="7">
    <source>
        <dbReference type="ARBA" id="ARBA00023136"/>
    </source>
</evidence>
<dbReference type="Gene3D" id="1.20.1250.20">
    <property type="entry name" value="MFS general substrate transporter like domains"/>
    <property type="match status" value="1"/>
</dbReference>
<dbReference type="InterPro" id="IPR036259">
    <property type="entry name" value="MFS_trans_sf"/>
</dbReference>
<evidence type="ECO:0000256" key="2">
    <source>
        <dbReference type="ARBA" id="ARBA00008537"/>
    </source>
</evidence>
<feature type="transmembrane region" description="Helical" evidence="10">
    <location>
        <begin position="261"/>
        <end position="288"/>
    </location>
</feature>
<feature type="region of interest" description="Disordered" evidence="9">
    <location>
        <begin position="472"/>
        <end position="520"/>
    </location>
</feature>
<organism evidence="12">
    <name type="scientific">Streptantibioticus silvisoli</name>
    <dbReference type="NCBI Taxonomy" id="2705255"/>
    <lineage>
        <taxon>Bacteria</taxon>
        <taxon>Bacillati</taxon>
        <taxon>Actinomycetota</taxon>
        <taxon>Actinomycetes</taxon>
        <taxon>Kitasatosporales</taxon>
        <taxon>Streptomycetaceae</taxon>
        <taxon>Streptantibioticus</taxon>
    </lineage>
</organism>
<reference evidence="12" key="1">
    <citation type="submission" date="2023-05" db="EMBL/GenBank/DDBJ databases">
        <title>Streptantibioticus silvisoli sp. nov., acidotolerant actinomycetes 1 from pine litter.</title>
        <authorList>
            <person name="Swiecimska M."/>
            <person name="Golinska P."/>
            <person name="Sangal V."/>
            <person name="Wachnowicz B."/>
            <person name="Goodfellow M."/>
        </authorList>
    </citation>
    <scope>NUCLEOTIDE SEQUENCE</scope>
    <source>
        <strain evidence="12">SL13</strain>
    </source>
</reference>
<feature type="compositionally biased region" description="Low complexity" evidence="9">
    <location>
        <begin position="472"/>
        <end position="508"/>
    </location>
</feature>
<comment type="similarity">
    <text evidence="2">Belongs to the major facilitator superfamily. EmrB family.</text>
</comment>
<keyword evidence="3" id="KW-0813">Transport</keyword>
<evidence type="ECO:0000256" key="6">
    <source>
        <dbReference type="ARBA" id="ARBA00022989"/>
    </source>
</evidence>
<dbReference type="GO" id="GO:0046677">
    <property type="term" value="P:response to antibiotic"/>
    <property type="evidence" value="ECO:0007669"/>
    <property type="project" value="UniProtKB-KW"/>
</dbReference>
<name>A0AA90GZZ4_9ACTN</name>
<dbReference type="Pfam" id="PF07690">
    <property type="entry name" value="MFS_1"/>
    <property type="match status" value="1"/>
</dbReference>
<evidence type="ECO:0000256" key="10">
    <source>
        <dbReference type="SAM" id="Phobius"/>
    </source>
</evidence>
<feature type="transmembrane region" description="Helical" evidence="10">
    <location>
        <begin position="360"/>
        <end position="384"/>
    </location>
</feature>
<keyword evidence="8" id="KW-0046">Antibiotic resistance</keyword>
<keyword evidence="4" id="KW-1003">Cell membrane</keyword>
<evidence type="ECO:0000256" key="8">
    <source>
        <dbReference type="ARBA" id="ARBA00023251"/>
    </source>
</evidence>
<dbReference type="InterPro" id="IPR011701">
    <property type="entry name" value="MFS"/>
</dbReference>
<evidence type="ECO:0000256" key="3">
    <source>
        <dbReference type="ARBA" id="ARBA00022448"/>
    </source>
</evidence>
<evidence type="ECO:0000259" key="11">
    <source>
        <dbReference type="PROSITE" id="PS50850"/>
    </source>
</evidence>
<comment type="caution">
    <text evidence="12">The sequence shown here is derived from an EMBL/GenBank/DDBJ whole genome shotgun (WGS) entry which is preliminary data.</text>
</comment>
<keyword evidence="7 10" id="KW-0472">Membrane</keyword>
<dbReference type="SUPFAM" id="SSF103473">
    <property type="entry name" value="MFS general substrate transporter"/>
    <property type="match status" value="1"/>
</dbReference>
<dbReference type="PROSITE" id="PS50850">
    <property type="entry name" value="MFS"/>
    <property type="match status" value="1"/>
</dbReference>